<dbReference type="EMBL" id="JARTCD010000059">
    <property type="protein sequence ID" value="KAJ8654555.1"/>
    <property type="molecule type" value="Genomic_DNA"/>
</dbReference>
<dbReference type="Pfam" id="PF00211">
    <property type="entry name" value="Guanylate_cyc"/>
    <property type="match status" value="1"/>
</dbReference>
<dbReference type="InterPro" id="IPR055071">
    <property type="entry name" value="RA_PHLPP-like"/>
</dbReference>
<comment type="catalytic activity">
    <reaction evidence="1">
        <text>ATP = 3',5'-cyclic AMP + diphosphate</text>
        <dbReference type="Rhea" id="RHEA:15389"/>
        <dbReference type="ChEBI" id="CHEBI:30616"/>
        <dbReference type="ChEBI" id="CHEBI:33019"/>
        <dbReference type="ChEBI" id="CHEBI:58165"/>
        <dbReference type="EC" id="4.6.1.1"/>
    </reaction>
</comment>
<keyword evidence="18" id="KW-1185">Reference proteome</keyword>
<dbReference type="SMART" id="SM00332">
    <property type="entry name" value="PP2Cc"/>
    <property type="match status" value="1"/>
</dbReference>
<protein>
    <recommendedName>
        <fullName evidence="4">Adenylate cyclase</fullName>
        <ecNumber evidence="3">4.6.1.1</ecNumber>
    </recommendedName>
    <alternativeName>
        <fullName evidence="11">ATP pyrophosphate-lyase</fullName>
    </alternativeName>
    <alternativeName>
        <fullName evidence="12">Adenylyl cyclase</fullName>
    </alternativeName>
</protein>
<dbReference type="Gene3D" id="3.80.10.10">
    <property type="entry name" value="Ribonuclease Inhibitor"/>
    <property type="match status" value="4"/>
</dbReference>
<organism evidence="17 18">
    <name type="scientific">Lichtheimia ornata</name>
    <dbReference type="NCBI Taxonomy" id="688661"/>
    <lineage>
        <taxon>Eukaryota</taxon>
        <taxon>Fungi</taxon>
        <taxon>Fungi incertae sedis</taxon>
        <taxon>Mucoromycota</taxon>
        <taxon>Mucoromycotina</taxon>
        <taxon>Mucoromycetes</taxon>
        <taxon>Mucorales</taxon>
        <taxon>Lichtheimiaceae</taxon>
        <taxon>Lichtheimia</taxon>
    </lineage>
</organism>
<proteinExistence type="inferred from homology"/>
<dbReference type="EC" id="4.6.1.1" evidence="3"/>
<feature type="domain" description="Guanylate cyclase" evidence="14">
    <location>
        <begin position="1531"/>
        <end position="1667"/>
    </location>
</feature>
<keyword evidence="6" id="KW-0479">Metal-binding</keyword>
<dbReference type="GO" id="GO:0006171">
    <property type="term" value="P:cAMP biosynthetic process"/>
    <property type="evidence" value="ECO:0007669"/>
    <property type="project" value="UniProtKB-KW"/>
</dbReference>
<feature type="compositionally biased region" description="Low complexity" evidence="13">
    <location>
        <begin position="1"/>
        <end position="16"/>
    </location>
</feature>
<keyword evidence="8" id="KW-0460">Magnesium</keyword>
<evidence type="ECO:0000256" key="8">
    <source>
        <dbReference type="ARBA" id="ARBA00022842"/>
    </source>
</evidence>
<feature type="compositionally biased region" description="Basic residues" evidence="13">
    <location>
        <begin position="66"/>
        <end position="83"/>
    </location>
</feature>
<dbReference type="InterPro" id="IPR032675">
    <property type="entry name" value="LRR_dom_sf"/>
</dbReference>
<dbReference type="PROSITE" id="PS50125">
    <property type="entry name" value="GUANYLATE_CYCLASE_2"/>
    <property type="match status" value="1"/>
</dbReference>
<dbReference type="PANTHER" id="PTHR48051">
    <property type="match status" value="1"/>
</dbReference>
<evidence type="ECO:0000259" key="16">
    <source>
        <dbReference type="PROSITE" id="PS51746"/>
    </source>
</evidence>
<dbReference type="InterPro" id="IPR001932">
    <property type="entry name" value="PPM-type_phosphatase-like_dom"/>
</dbReference>
<gene>
    <name evidence="17" type="ORF">O0I10_009737</name>
</gene>
<dbReference type="GO" id="GO:0004016">
    <property type="term" value="F:adenylate cyclase activity"/>
    <property type="evidence" value="ECO:0007669"/>
    <property type="project" value="UniProtKB-EC"/>
</dbReference>
<dbReference type="GO" id="GO:0035556">
    <property type="term" value="P:intracellular signal transduction"/>
    <property type="evidence" value="ECO:0007669"/>
    <property type="project" value="InterPro"/>
</dbReference>
<evidence type="ECO:0000256" key="5">
    <source>
        <dbReference type="ARBA" id="ARBA00022614"/>
    </source>
</evidence>
<feature type="domain" description="Ras-associating" evidence="15">
    <location>
        <begin position="344"/>
        <end position="434"/>
    </location>
</feature>
<dbReference type="Pfam" id="PF23010">
    <property type="entry name" value="RA_3"/>
    <property type="match status" value="1"/>
</dbReference>
<dbReference type="CDD" id="cd17214">
    <property type="entry name" value="RA_CYR1_like"/>
    <property type="match status" value="1"/>
</dbReference>
<evidence type="ECO:0000256" key="13">
    <source>
        <dbReference type="SAM" id="MobiDB-lite"/>
    </source>
</evidence>
<evidence type="ECO:0000256" key="4">
    <source>
        <dbReference type="ARBA" id="ARBA00021420"/>
    </source>
</evidence>
<dbReference type="PROSITE" id="PS51746">
    <property type="entry name" value="PPM_2"/>
    <property type="match status" value="1"/>
</dbReference>
<feature type="compositionally biased region" description="Acidic residues" evidence="13">
    <location>
        <begin position="1700"/>
        <end position="1720"/>
    </location>
</feature>
<dbReference type="InterPro" id="IPR000159">
    <property type="entry name" value="RA_dom"/>
</dbReference>
<feature type="region of interest" description="Disordered" evidence="13">
    <location>
        <begin position="184"/>
        <end position="206"/>
    </location>
</feature>
<feature type="region of interest" description="Disordered" evidence="13">
    <location>
        <begin position="1086"/>
        <end position="1110"/>
    </location>
</feature>
<keyword evidence="10" id="KW-0456">Lyase</keyword>
<dbReference type="PROSITE" id="PS50200">
    <property type="entry name" value="RA"/>
    <property type="match status" value="1"/>
</dbReference>
<dbReference type="SMART" id="SM00364">
    <property type="entry name" value="LRR_BAC"/>
    <property type="match status" value="9"/>
</dbReference>
<dbReference type="InterPro" id="IPR001611">
    <property type="entry name" value="Leu-rich_rpt"/>
</dbReference>
<dbReference type="InterPro" id="IPR001054">
    <property type="entry name" value="A/G_cyclase"/>
</dbReference>
<dbReference type="SMART" id="SM00044">
    <property type="entry name" value="CYCc"/>
    <property type="match status" value="1"/>
</dbReference>
<comment type="caution">
    <text evidence="17">The sequence shown here is derived from an EMBL/GenBank/DDBJ whole genome shotgun (WGS) entry which is preliminary data.</text>
</comment>
<dbReference type="GeneID" id="83217142"/>
<feature type="compositionally biased region" description="Low complexity" evidence="13">
    <location>
        <begin position="922"/>
        <end position="937"/>
    </location>
</feature>
<feature type="region of interest" description="Disordered" evidence="13">
    <location>
        <begin position="1790"/>
        <end position="1819"/>
    </location>
</feature>
<evidence type="ECO:0000259" key="14">
    <source>
        <dbReference type="PROSITE" id="PS50125"/>
    </source>
</evidence>
<keyword evidence="9" id="KW-0115">cAMP biosynthesis</keyword>
<feature type="region of interest" description="Disordered" evidence="13">
    <location>
        <begin position="1693"/>
        <end position="1727"/>
    </location>
</feature>
<feature type="region of interest" description="Disordered" evidence="13">
    <location>
        <begin position="864"/>
        <end position="939"/>
    </location>
</feature>
<keyword evidence="7" id="KW-0677">Repeat</keyword>
<dbReference type="SMART" id="SM00365">
    <property type="entry name" value="LRR_SD22"/>
    <property type="match status" value="6"/>
</dbReference>
<feature type="region of interest" description="Disordered" evidence="13">
    <location>
        <begin position="455"/>
        <end position="478"/>
    </location>
</feature>
<dbReference type="SMART" id="SM00369">
    <property type="entry name" value="LRR_TYP"/>
    <property type="match status" value="11"/>
</dbReference>
<dbReference type="Pfam" id="PF13855">
    <property type="entry name" value="LRR_8"/>
    <property type="match status" value="3"/>
</dbReference>
<dbReference type="Pfam" id="PF00481">
    <property type="entry name" value="PP2C"/>
    <property type="match status" value="1"/>
</dbReference>
<evidence type="ECO:0000259" key="15">
    <source>
        <dbReference type="PROSITE" id="PS50200"/>
    </source>
</evidence>
<dbReference type="Gene3D" id="3.10.20.90">
    <property type="entry name" value="Phosphatidylinositol 3-kinase Catalytic Subunit, Chain A, domain 1"/>
    <property type="match status" value="1"/>
</dbReference>
<dbReference type="Proteomes" id="UP001234581">
    <property type="component" value="Unassembled WGS sequence"/>
</dbReference>
<dbReference type="SUPFAM" id="SSF55073">
    <property type="entry name" value="Nucleotide cyclase"/>
    <property type="match status" value="1"/>
</dbReference>
<feature type="compositionally biased region" description="Low complexity" evidence="13">
    <location>
        <begin position="54"/>
        <end position="65"/>
    </location>
</feature>
<dbReference type="SUPFAM" id="SSF52058">
    <property type="entry name" value="L domain-like"/>
    <property type="match status" value="2"/>
</dbReference>
<dbReference type="InterPro" id="IPR050216">
    <property type="entry name" value="LRR_domain-containing"/>
</dbReference>
<dbReference type="CDD" id="cd00143">
    <property type="entry name" value="PP2Cc"/>
    <property type="match status" value="1"/>
</dbReference>
<dbReference type="SMART" id="SM00314">
    <property type="entry name" value="RA"/>
    <property type="match status" value="1"/>
</dbReference>
<evidence type="ECO:0000256" key="10">
    <source>
        <dbReference type="ARBA" id="ARBA00023239"/>
    </source>
</evidence>
<feature type="compositionally biased region" description="Basic residues" evidence="13">
    <location>
        <begin position="112"/>
        <end position="126"/>
    </location>
</feature>
<dbReference type="InterPro" id="IPR003591">
    <property type="entry name" value="Leu-rich_rpt_typical-subtyp"/>
</dbReference>
<evidence type="ECO:0000256" key="7">
    <source>
        <dbReference type="ARBA" id="ARBA00022737"/>
    </source>
</evidence>
<accession>A0AAD7UY05</accession>
<evidence type="ECO:0000256" key="2">
    <source>
        <dbReference type="ARBA" id="ARBA00005381"/>
    </source>
</evidence>
<feature type="compositionally biased region" description="Low complexity" evidence="13">
    <location>
        <begin position="458"/>
        <end position="473"/>
    </location>
</feature>
<dbReference type="InterPro" id="IPR029787">
    <property type="entry name" value="Nucleotide_cyclase"/>
</dbReference>
<sequence>MHRQHQQQQQQQQQQQPRRRSYDGHFHSSSATNTANNTNDLLSLPKQRRPSPVPSVSLSATPTSSSHHHHHHHHHHPHLQHYQKHLDKHIPFPRGGRHIDENEAAEQQQPTPKKRHLFGRFGKKKSSSSSSQHDSSNGSAVTASSSSSNNTPHINVRNDSLNTTASSSAASTLSLASSSLSTASTLVPPLHHPQQQRKGSSHSDHHHYHMLDTASMFSEYKKSTTSTLGRKGKEASHRHYPRRSIKEIELDQNFGCMDGIVNPDYYTASTITTSTASIHPTEQWDESATDWAPPDSWGVRPPTGPEAAVSGGMVAPSTIGIDDDIQDFEDYTIDDQDKYQVPRKNFCIRIFRQDGTFGTLQMPLQITTNELLDKLAGKFFLTDMKKYNLILRRYDLDRVLQPHERPLQIQKMLFEQMGYTSQDKIEDVGLEDNSYLLRFVFGPNLAQILPKEPEIPPQQQQQQQQQNQQQQQQPLRHVDLRRRNLTTIPIFLYEHAATLVSLDVSQNLLMEIPVDFAQMCTELRQLSVADNECHVIPLSVKHVGSGALEHLDVSGNRLRDLDHGHVEIHRLTRLISLRARNNRLDHLSPSLESLQQLTTLVISNNAFTTFPDVICTLRALEYLDVSFNKIPTFPEEIGQLTQLESLFAIANRLTGALPPTFVQLEKLRELDIRQNLISDMEVLEHMPGLETLRADYNSVMIVNHGFAQVRRLDMYKNRLTHFGILPPPSPEVSYALSYLNLSNCKLPSLPDDIFTHTPQMETIVLDNNTLNAIPSSVGGLRKLVRLSVQGNQLDSLPPSMFGGLEELHYLDLQKNNLKTLPSEIWSCPKLQSLNCSSNLLQTFPQPFSESGSIITSSSSALAMAAAAESPVHPHHHPHNAGQSALGQQQQQQQQHQEQDIDNGGGGGGGQQQQQQHGVERGASSSNFNPPSFFASPHNHPPPLSLSLRQLFLGDNRLKDDVWSPLSWIMELRTLNLSFNDLTEMLAEAFFHKHLYELYLSGNHLTSLPAEDMEKLSYLRVLAVNGNKLQTIPAEIGKLRKLLTLDVGNNMLKYNISNWLYDWNWNWNVGLRYLNLSGNKRLEIKRTQQPTLTGNGPSGAMNPGSGGPTSSAAAAAAAAAAATANMMENAPEKDLSDFSALTKLRMLGLMDITMLGVSVLEEYHDRRVRTSLSEVNAMGYGVADWLGSTDHLATWDLVMPRFRNRDDECIFGLFDGSSAMQQQRRKGSMMGGTSATGASGGCRLTKFLNDNFHYYLMNELRRSKQDDTIVAAMRRTFLALERGAAVATAQQQQQDPRRGVMMGAAGGGGYHDTTWEGASAVVCYIAGSKLHVANVGDAMAVMSRSNGQAYEVTQKHIALNPSEASRIRAAGGFVSNDGLLNGQLTVSRSFGYLHLIPSVNANPYVATIDLTEDDEFVIMASRGLWERMTYQTAVDIARTEKDDLMAAAQKLRDFAITYGAEECIMVMVIGVGGLFETKQPPPPLMAHPLRTNIHLEELSGKYKRRGIKDDNLGDSTLARLEREVPPPVNHLALVFTDIKNSTQFWETQPENMRSAIKLHDAVMRRALRNVGGYEVKTEGDAFMVCFQSITAALLWCFTVQLQLLEVDWPGGILESEDGREIEKDGIVIYRGLSVRMGIHWGAPVYERNPITNRMDYFGPVVNKASRVSGAADGGQICVSSDVVAALRNLAGVFSEEKQKNDDEEESSNTSDDDEEDEEDVNELGIGGTSSSIVKPYNCYNMSTKEVHQLKRLGFHVVELGERRLKGLETPEILSLVYPKQLAGRIEKNNLISEPTPATATTTTTTTTATTPSPSATTPTPDVMLQEQALQNQDDTTTYIEKRTVNTTIDPALVCALSNLAIRLERVTAGGNLCQQRAGSAIQSQYTSANADGKIATTATTGLGYWLDRHMKEGASDEELMVLMENFVARVENAASTLYLQKMGQFAGVLEQLGQIIETDPDHILRALQMYADLGN</sequence>
<dbReference type="PANTHER" id="PTHR48051:SF1">
    <property type="entry name" value="RAS SUPPRESSOR PROTEIN 1"/>
    <property type="match status" value="1"/>
</dbReference>
<evidence type="ECO:0000256" key="1">
    <source>
        <dbReference type="ARBA" id="ARBA00001593"/>
    </source>
</evidence>
<keyword evidence="5" id="KW-0433">Leucine-rich repeat</keyword>
<evidence type="ECO:0000256" key="6">
    <source>
        <dbReference type="ARBA" id="ARBA00022723"/>
    </source>
</evidence>
<dbReference type="GO" id="GO:0005737">
    <property type="term" value="C:cytoplasm"/>
    <property type="evidence" value="ECO:0007669"/>
    <property type="project" value="TreeGrafter"/>
</dbReference>
<evidence type="ECO:0000256" key="12">
    <source>
        <dbReference type="ARBA" id="ARBA00032637"/>
    </source>
</evidence>
<evidence type="ECO:0000313" key="17">
    <source>
        <dbReference type="EMBL" id="KAJ8654555.1"/>
    </source>
</evidence>
<feature type="domain" description="PPM-type phosphatase" evidence="16">
    <location>
        <begin position="1178"/>
        <end position="1470"/>
    </location>
</feature>
<evidence type="ECO:0000256" key="9">
    <source>
        <dbReference type="ARBA" id="ARBA00022998"/>
    </source>
</evidence>
<evidence type="ECO:0000313" key="18">
    <source>
        <dbReference type="Proteomes" id="UP001234581"/>
    </source>
</evidence>
<dbReference type="CDD" id="cd07302">
    <property type="entry name" value="CHD"/>
    <property type="match status" value="1"/>
</dbReference>
<dbReference type="RefSeq" id="XP_058339469.1">
    <property type="nucleotide sequence ID" value="XM_058489723.1"/>
</dbReference>
<reference evidence="17 18" key="1">
    <citation type="submission" date="2023-03" db="EMBL/GenBank/DDBJ databases">
        <title>Genome sequence of Lichtheimia ornata CBS 291.66.</title>
        <authorList>
            <person name="Mohabir J.T."/>
            <person name="Shea T.P."/>
            <person name="Kurbessoian T."/>
            <person name="Berby B."/>
            <person name="Fontaine J."/>
            <person name="Livny J."/>
            <person name="Gnirke A."/>
            <person name="Stajich J.E."/>
            <person name="Cuomo C.A."/>
        </authorList>
    </citation>
    <scope>NUCLEOTIDE SEQUENCE [LARGE SCALE GENOMIC DNA]</scope>
    <source>
        <strain evidence="17">CBS 291.66</strain>
    </source>
</reference>
<feature type="compositionally biased region" description="Low complexity" evidence="13">
    <location>
        <begin position="127"/>
        <end position="151"/>
    </location>
</feature>
<dbReference type="SUPFAM" id="SSF52075">
    <property type="entry name" value="Outer arm dynein light chain 1"/>
    <property type="match status" value="1"/>
</dbReference>
<comment type="similarity">
    <text evidence="2">Belongs to the adenylyl cyclase class-3 family.</text>
</comment>
<dbReference type="Gene3D" id="3.30.70.1230">
    <property type="entry name" value="Nucleotide cyclase"/>
    <property type="match status" value="1"/>
</dbReference>
<dbReference type="SUPFAM" id="SSF81606">
    <property type="entry name" value="PP2C-like"/>
    <property type="match status" value="1"/>
</dbReference>
<name>A0AAD7UY05_9FUNG</name>
<evidence type="ECO:0000256" key="3">
    <source>
        <dbReference type="ARBA" id="ARBA00012201"/>
    </source>
</evidence>
<evidence type="ECO:0000256" key="11">
    <source>
        <dbReference type="ARBA" id="ARBA00032597"/>
    </source>
</evidence>
<feature type="region of interest" description="Disordered" evidence="13">
    <location>
        <begin position="1"/>
        <end position="160"/>
    </location>
</feature>
<dbReference type="PROSITE" id="PS51450">
    <property type="entry name" value="LRR"/>
    <property type="match status" value="3"/>
</dbReference>
<dbReference type="GO" id="GO:0046872">
    <property type="term" value="F:metal ion binding"/>
    <property type="evidence" value="ECO:0007669"/>
    <property type="project" value="UniProtKB-KW"/>
</dbReference>
<dbReference type="InterPro" id="IPR036457">
    <property type="entry name" value="PPM-type-like_dom_sf"/>
</dbReference>
<feature type="compositionally biased region" description="Low complexity" evidence="13">
    <location>
        <begin position="28"/>
        <end position="39"/>
    </location>
</feature>
<feature type="compositionally biased region" description="Low complexity" evidence="13">
    <location>
        <begin position="1793"/>
        <end position="1819"/>
    </location>
</feature>
<dbReference type="Gene3D" id="3.60.40.10">
    <property type="entry name" value="PPM-type phosphatase domain"/>
    <property type="match status" value="1"/>
</dbReference>